<keyword evidence="1" id="KW-1133">Transmembrane helix</keyword>
<name>A0A5R8KFC3_9BACT</name>
<keyword evidence="1" id="KW-0812">Transmembrane</keyword>
<keyword evidence="3" id="KW-1185">Reference proteome</keyword>
<keyword evidence="1" id="KW-0472">Membrane</keyword>
<protein>
    <submittedName>
        <fullName evidence="2">Uncharacterized protein</fullName>
    </submittedName>
</protein>
<evidence type="ECO:0000256" key="1">
    <source>
        <dbReference type="SAM" id="Phobius"/>
    </source>
</evidence>
<proteinExistence type="predicted"/>
<dbReference type="RefSeq" id="WP_138086147.1">
    <property type="nucleotide sequence ID" value="NZ_VAUV01000007.1"/>
</dbReference>
<feature type="transmembrane region" description="Helical" evidence="1">
    <location>
        <begin position="75"/>
        <end position="97"/>
    </location>
</feature>
<gene>
    <name evidence="2" type="ORF">FEM03_10190</name>
</gene>
<evidence type="ECO:0000313" key="3">
    <source>
        <dbReference type="Proteomes" id="UP000306196"/>
    </source>
</evidence>
<comment type="caution">
    <text evidence="2">The sequence shown here is derived from an EMBL/GenBank/DDBJ whole genome shotgun (WGS) entry which is preliminary data.</text>
</comment>
<evidence type="ECO:0000313" key="2">
    <source>
        <dbReference type="EMBL" id="TLD70675.1"/>
    </source>
</evidence>
<feature type="transmembrane region" description="Helical" evidence="1">
    <location>
        <begin position="6"/>
        <end position="29"/>
    </location>
</feature>
<accession>A0A5R8KFC3</accession>
<sequence>MSHLISITVALLAGIIAFASMLLVALGIVDWYRIPSREGASGYFVVVNALLAGFIGTIIGWIVARKTGPGMATELVWAGGTNILLCALIALVACLFAPRQPEPHVETHPPTSPLPDHETLQKQRAQELFDAIPPNAPIPQWFPYTGEGGDLKLRATALQHILAKPGHIAEINALLISPDRPTAVNALRLVTQLPMPPAPELKAGVAACGSHLAKLIREVNATPEAEDPSYELAGETAVRFSSWIATARLLREPANGGSPDDFVRELLEILALSRARPEIHTMRQDILRVASHYAQEWAGIPPLPDDPPPR</sequence>
<reference evidence="2 3" key="1">
    <citation type="submission" date="2019-05" db="EMBL/GenBank/DDBJ databases">
        <title>Verrucobacter flavum gen. nov., sp. nov. a new member of the family Verrucomicrobiaceae.</title>
        <authorList>
            <person name="Szuroczki S."/>
            <person name="Abbaszade G."/>
            <person name="Szabo A."/>
            <person name="Felfoldi T."/>
            <person name="Schumann P."/>
            <person name="Boka K."/>
            <person name="Keki Z."/>
            <person name="Toumi M."/>
            <person name="Toth E."/>
        </authorList>
    </citation>
    <scope>NUCLEOTIDE SEQUENCE [LARGE SCALE GENOMIC DNA]</scope>
    <source>
        <strain evidence="2 3">MG-N-17</strain>
    </source>
</reference>
<dbReference type="AlphaFoldDB" id="A0A5R8KFC3"/>
<feature type="transmembrane region" description="Helical" evidence="1">
    <location>
        <begin position="41"/>
        <end position="63"/>
    </location>
</feature>
<dbReference type="Proteomes" id="UP000306196">
    <property type="component" value="Unassembled WGS sequence"/>
</dbReference>
<dbReference type="EMBL" id="VAUV01000007">
    <property type="protein sequence ID" value="TLD70675.1"/>
    <property type="molecule type" value="Genomic_DNA"/>
</dbReference>
<organism evidence="2 3">
    <name type="scientific">Phragmitibacter flavus</name>
    <dbReference type="NCBI Taxonomy" id="2576071"/>
    <lineage>
        <taxon>Bacteria</taxon>
        <taxon>Pseudomonadati</taxon>
        <taxon>Verrucomicrobiota</taxon>
        <taxon>Verrucomicrobiia</taxon>
        <taxon>Verrucomicrobiales</taxon>
        <taxon>Verrucomicrobiaceae</taxon>
        <taxon>Phragmitibacter</taxon>
    </lineage>
</organism>